<evidence type="ECO:0000256" key="6">
    <source>
        <dbReference type="HAMAP-Rule" id="MF_00367"/>
    </source>
</evidence>
<comment type="caution">
    <text evidence="11">The sequence shown here is derived from an EMBL/GenBank/DDBJ whole genome shotgun (WGS) entry which is preliminary data.</text>
</comment>
<dbReference type="GO" id="GO:0003924">
    <property type="term" value="F:GTPase activity"/>
    <property type="evidence" value="ECO:0007669"/>
    <property type="project" value="UniProtKB-UniRule"/>
</dbReference>
<feature type="binding site" evidence="6">
    <location>
        <begin position="130"/>
        <end position="133"/>
    </location>
    <ligand>
        <name>GTP</name>
        <dbReference type="ChEBI" id="CHEBI:37565"/>
    </ligand>
</feature>
<keyword evidence="3 6" id="KW-0547">Nucleotide-binding</keyword>
<evidence type="ECO:0000313" key="11">
    <source>
        <dbReference type="EMBL" id="KKS46692.1"/>
    </source>
</evidence>
<evidence type="ECO:0000256" key="3">
    <source>
        <dbReference type="ARBA" id="ARBA00022741"/>
    </source>
</evidence>
<dbReference type="Pfam" id="PF07650">
    <property type="entry name" value="KH_2"/>
    <property type="match status" value="1"/>
</dbReference>
<feature type="region of interest" description="G1" evidence="7">
    <location>
        <begin position="19"/>
        <end position="26"/>
    </location>
</feature>
<dbReference type="EMBL" id="LCDD01000014">
    <property type="protein sequence ID" value="KKS46692.1"/>
    <property type="molecule type" value="Genomic_DNA"/>
</dbReference>
<dbReference type="InterPro" id="IPR030388">
    <property type="entry name" value="G_ERA_dom"/>
</dbReference>
<evidence type="ECO:0000256" key="5">
    <source>
        <dbReference type="ARBA" id="ARBA00023134"/>
    </source>
</evidence>
<keyword evidence="6" id="KW-0472">Membrane</keyword>
<sequence>MKKKEIKKEFKTGYVALIGRPNSGKSTLLNNLLGHKVSITSPKPQTTRMPIYAVYNDERGQIIFIDTPGIFGKVSDPVSKKINPKAEEILKENVDVIIYLIDHSREREHEENKIIGIIRKINKPKLLVFNKSDIREPSYYPHFAFLEEEFNQTLKVSALYKHNLNLLIEAIFNHLPVQKEIIDSKNPRPTPALNMDSKTFVAEIIREKAFLFLRKELPYTLTSAVDEISNRDNGTTYIKARIITFSDRYKKMIIGDKGRMIKEIGMAARKELETASDRKIFLDLTVETNPHWHEALL</sequence>
<accession>A0A0G0ZDA8</accession>
<dbReference type="NCBIfam" id="TIGR00436">
    <property type="entry name" value="era"/>
    <property type="match status" value="1"/>
</dbReference>
<dbReference type="PRINTS" id="PR00326">
    <property type="entry name" value="GTP1OBG"/>
</dbReference>
<gene>
    <name evidence="6" type="primary">era</name>
    <name evidence="11" type="ORF">UV09_C0014G0012</name>
</gene>
<keyword evidence="5 6" id="KW-0342">GTP-binding</keyword>
<proteinExistence type="inferred from homology"/>
<dbReference type="PANTHER" id="PTHR42698">
    <property type="entry name" value="GTPASE ERA"/>
    <property type="match status" value="1"/>
</dbReference>
<dbReference type="InterPro" id="IPR015946">
    <property type="entry name" value="KH_dom-like_a/b"/>
</dbReference>
<dbReference type="NCBIfam" id="TIGR00231">
    <property type="entry name" value="small_GTP"/>
    <property type="match status" value="1"/>
</dbReference>
<name>A0A0G0ZDA8_9BACT</name>
<feature type="binding site" evidence="6">
    <location>
        <begin position="66"/>
        <end position="70"/>
    </location>
    <ligand>
        <name>GTP</name>
        <dbReference type="ChEBI" id="CHEBI:37565"/>
    </ligand>
</feature>
<dbReference type="InterPro" id="IPR005662">
    <property type="entry name" value="GTPase_Era-like"/>
</dbReference>
<evidence type="ECO:0000256" key="4">
    <source>
        <dbReference type="ARBA" id="ARBA00022884"/>
    </source>
</evidence>
<reference evidence="11 12" key="1">
    <citation type="journal article" date="2015" name="Nature">
        <title>rRNA introns, odd ribosomes, and small enigmatic genomes across a large radiation of phyla.</title>
        <authorList>
            <person name="Brown C.T."/>
            <person name="Hug L.A."/>
            <person name="Thomas B.C."/>
            <person name="Sharon I."/>
            <person name="Castelle C.J."/>
            <person name="Singh A."/>
            <person name="Wilkins M.J."/>
            <person name="Williams K.H."/>
            <person name="Banfield J.F."/>
        </authorList>
    </citation>
    <scope>NUCLEOTIDE SEQUENCE [LARGE SCALE GENOMIC DNA]</scope>
</reference>
<dbReference type="GO" id="GO:0070181">
    <property type="term" value="F:small ribosomal subunit rRNA binding"/>
    <property type="evidence" value="ECO:0007669"/>
    <property type="project" value="UniProtKB-UniRule"/>
</dbReference>
<dbReference type="Proteomes" id="UP000034320">
    <property type="component" value="Unassembled WGS sequence"/>
</dbReference>
<comment type="subcellular location">
    <subcellularLocation>
        <location evidence="6">Cytoplasm</location>
    </subcellularLocation>
    <subcellularLocation>
        <location evidence="6">Cell membrane</location>
        <topology evidence="6">Peripheral membrane protein</topology>
    </subcellularLocation>
</comment>
<dbReference type="InterPro" id="IPR006073">
    <property type="entry name" value="GTP-bd"/>
</dbReference>
<organism evidence="11 12">
    <name type="scientific">Candidatus Gottesmanbacteria bacterium GW2011_GWA2_42_18</name>
    <dbReference type="NCBI Taxonomy" id="1618442"/>
    <lineage>
        <taxon>Bacteria</taxon>
        <taxon>Candidatus Gottesmaniibacteriota</taxon>
    </lineage>
</organism>
<keyword evidence="6" id="KW-0963">Cytoplasm</keyword>
<dbReference type="PROSITE" id="PS50823">
    <property type="entry name" value="KH_TYPE_2"/>
    <property type="match status" value="1"/>
</dbReference>
<dbReference type="InterPro" id="IPR004044">
    <property type="entry name" value="KH_dom_type_2"/>
</dbReference>
<feature type="domain" description="Era-type G" evidence="10">
    <location>
        <begin position="11"/>
        <end position="177"/>
    </location>
</feature>
<feature type="region of interest" description="G3" evidence="7">
    <location>
        <begin position="66"/>
        <end position="69"/>
    </location>
</feature>
<evidence type="ECO:0000256" key="2">
    <source>
        <dbReference type="ARBA" id="ARBA00020484"/>
    </source>
</evidence>
<keyword evidence="6" id="KW-0690">Ribosome biogenesis</keyword>
<dbReference type="PANTHER" id="PTHR42698:SF1">
    <property type="entry name" value="GTPASE ERA, MITOCHONDRIAL"/>
    <property type="match status" value="1"/>
</dbReference>
<evidence type="ECO:0000259" key="10">
    <source>
        <dbReference type="PROSITE" id="PS51713"/>
    </source>
</evidence>
<dbReference type="PATRIC" id="fig|1618442.3.peg.663"/>
<dbReference type="GO" id="GO:0005525">
    <property type="term" value="F:GTP binding"/>
    <property type="evidence" value="ECO:0007669"/>
    <property type="project" value="UniProtKB-UniRule"/>
</dbReference>
<dbReference type="AlphaFoldDB" id="A0A0G0ZDA8"/>
<dbReference type="Gene3D" id="3.40.50.300">
    <property type="entry name" value="P-loop containing nucleotide triphosphate hydrolases"/>
    <property type="match status" value="1"/>
</dbReference>
<feature type="binding site" evidence="6">
    <location>
        <begin position="19"/>
        <end position="26"/>
    </location>
    <ligand>
        <name>GTP</name>
        <dbReference type="ChEBI" id="CHEBI:37565"/>
    </ligand>
</feature>
<protein>
    <recommendedName>
        <fullName evidence="2 6">GTPase Era</fullName>
    </recommendedName>
</protein>
<evidence type="ECO:0000259" key="9">
    <source>
        <dbReference type="PROSITE" id="PS50823"/>
    </source>
</evidence>
<keyword evidence="6" id="KW-1003">Cell membrane</keyword>
<dbReference type="GO" id="GO:0005886">
    <property type="term" value="C:plasma membrane"/>
    <property type="evidence" value="ECO:0007669"/>
    <property type="project" value="UniProtKB-SubCell"/>
</dbReference>
<dbReference type="GO" id="GO:0005829">
    <property type="term" value="C:cytosol"/>
    <property type="evidence" value="ECO:0007669"/>
    <property type="project" value="TreeGrafter"/>
</dbReference>
<dbReference type="Pfam" id="PF01926">
    <property type="entry name" value="MMR_HSR1"/>
    <property type="match status" value="1"/>
</dbReference>
<dbReference type="InterPro" id="IPR009019">
    <property type="entry name" value="KH_sf_prok-type"/>
</dbReference>
<dbReference type="CDD" id="cd22534">
    <property type="entry name" value="KH-II_Era"/>
    <property type="match status" value="1"/>
</dbReference>
<dbReference type="InterPro" id="IPR027417">
    <property type="entry name" value="P-loop_NTPase"/>
</dbReference>
<keyword evidence="6" id="KW-0699">rRNA-binding</keyword>
<keyword evidence="4 6" id="KW-0694">RNA-binding</keyword>
<dbReference type="HAMAP" id="MF_00367">
    <property type="entry name" value="GTPase_Era"/>
    <property type="match status" value="1"/>
</dbReference>
<feature type="region of interest" description="G4" evidence="7">
    <location>
        <begin position="130"/>
        <end position="133"/>
    </location>
</feature>
<feature type="region of interest" description="G2" evidence="7">
    <location>
        <begin position="45"/>
        <end position="49"/>
    </location>
</feature>
<dbReference type="InterPro" id="IPR005225">
    <property type="entry name" value="Small_GTP-bd"/>
</dbReference>
<feature type="region of interest" description="G5" evidence="7">
    <location>
        <begin position="156"/>
        <end position="158"/>
    </location>
</feature>
<dbReference type="Gene3D" id="3.30.300.20">
    <property type="match status" value="1"/>
</dbReference>
<dbReference type="GO" id="GO:0043024">
    <property type="term" value="F:ribosomal small subunit binding"/>
    <property type="evidence" value="ECO:0007669"/>
    <property type="project" value="TreeGrafter"/>
</dbReference>
<feature type="domain" description="KH type-2" evidence="9">
    <location>
        <begin position="213"/>
        <end position="288"/>
    </location>
</feature>
<comment type="subunit">
    <text evidence="6">Monomer.</text>
</comment>
<dbReference type="PROSITE" id="PS51713">
    <property type="entry name" value="G_ERA"/>
    <property type="match status" value="1"/>
</dbReference>
<evidence type="ECO:0000256" key="7">
    <source>
        <dbReference type="PROSITE-ProRule" id="PRU01050"/>
    </source>
</evidence>
<evidence type="ECO:0000256" key="8">
    <source>
        <dbReference type="RuleBase" id="RU003761"/>
    </source>
</evidence>
<dbReference type="GO" id="GO:0000028">
    <property type="term" value="P:ribosomal small subunit assembly"/>
    <property type="evidence" value="ECO:0007669"/>
    <property type="project" value="TreeGrafter"/>
</dbReference>
<evidence type="ECO:0000313" key="12">
    <source>
        <dbReference type="Proteomes" id="UP000034320"/>
    </source>
</evidence>
<comment type="function">
    <text evidence="6">An essential GTPase that binds both GDP and GTP, with rapid nucleotide exchange. Plays a role in 16S rRNA processing and 30S ribosomal subunit biogenesis and possibly also in cell cycle regulation and energy metabolism.</text>
</comment>
<comment type="similarity">
    <text evidence="1 6 7 8">Belongs to the TRAFAC class TrmE-Era-EngA-EngB-Septin-like GTPase superfamily. Era GTPase family.</text>
</comment>
<dbReference type="SUPFAM" id="SSF54814">
    <property type="entry name" value="Prokaryotic type KH domain (KH-domain type II)"/>
    <property type="match status" value="1"/>
</dbReference>
<evidence type="ECO:0000256" key="1">
    <source>
        <dbReference type="ARBA" id="ARBA00007921"/>
    </source>
</evidence>
<dbReference type="NCBIfam" id="NF000908">
    <property type="entry name" value="PRK00089.1"/>
    <property type="match status" value="1"/>
</dbReference>
<dbReference type="CDD" id="cd04163">
    <property type="entry name" value="Era"/>
    <property type="match status" value="1"/>
</dbReference>
<dbReference type="SUPFAM" id="SSF52540">
    <property type="entry name" value="P-loop containing nucleoside triphosphate hydrolases"/>
    <property type="match status" value="1"/>
</dbReference>